<evidence type="ECO:0000256" key="5">
    <source>
        <dbReference type="PROSITE-ProRule" id="PRU00309"/>
    </source>
</evidence>
<dbReference type="InterPro" id="IPR006612">
    <property type="entry name" value="THAP_Znf"/>
</dbReference>
<feature type="domain" description="THAP-type" evidence="6">
    <location>
        <begin position="1"/>
        <end position="65"/>
    </location>
</feature>
<dbReference type="AlphaFoldDB" id="A0A5E4MEW0"/>
<dbReference type="OrthoDB" id="6593297at2759"/>
<dbReference type="EMBL" id="CABPRJ010000503">
    <property type="protein sequence ID" value="VVC30031.1"/>
    <property type="molecule type" value="Genomic_DNA"/>
</dbReference>
<keyword evidence="1" id="KW-0479">Metal-binding</keyword>
<proteinExistence type="predicted"/>
<evidence type="ECO:0000259" key="6">
    <source>
        <dbReference type="PROSITE" id="PS50950"/>
    </source>
</evidence>
<keyword evidence="2 5" id="KW-0863">Zinc-finger</keyword>
<evidence type="ECO:0000256" key="2">
    <source>
        <dbReference type="ARBA" id="ARBA00022771"/>
    </source>
</evidence>
<evidence type="ECO:0000256" key="4">
    <source>
        <dbReference type="ARBA" id="ARBA00023125"/>
    </source>
</evidence>
<name>A0A5E4MEW0_9HEMI</name>
<evidence type="ECO:0000256" key="3">
    <source>
        <dbReference type="ARBA" id="ARBA00022833"/>
    </source>
</evidence>
<dbReference type="GO" id="GO:0008270">
    <property type="term" value="F:zinc ion binding"/>
    <property type="evidence" value="ECO:0007669"/>
    <property type="project" value="UniProtKB-KW"/>
</dbReference>
<keyword evidence="4 5" id="KW-0238">DNA-binding</keyword>
<gene>
    <name evidence="7" type="ORF">CINCED_3A016683</name>
</gene>
<dbReference type="PROSITE" id="PS50950">
    <property type="entry name" value="ZF_THAP"/>
    <property type="match status" value="1"/>
</dbReference>
<reference evidence="7 8" key="1">
    <citation type="submission" date="2019-08" db="EMBL/GenBank/DDBJ databases">
        <authorList>
            <person name="Alioto T."/>
            <person name="Alioto T."/>
            <person name="Gomez Garrido J."/>
        </authorList>
    </citation>
    <scope>NUCLEOTIDE SEQUENCE [LARGE SCALE GENOMIC DNA]</scope>
</reference>
<evidence type="ECO:0000256" key="1">
    <source>
        <dbReference type="ARBA" id="ARBA00022723"/>
    </source>
</evidence>
<keyword evidence="8" id="KW-1185">Reference proteome</keyword>
<dbReference type="SUPFAM" id="SSF57716">
    <property type="entry name" value="Glucocorticoid receptor-like (DNA-binding domain)"/>
    <property type="match status" value="1"/>
</dbReference>
<dbReference type="GO" id="GO:0003677">
    <property type="term" value="F:DNA binding"/>
    <property type="evidence" value="ECO:0007669"/>
    <property type="project" value="UniProtKB-UniRule"/>
</dbReference>
<sequence length="65" mass="7872">MPVCVYEGCFSGSKRKDKVRDPNIHLHKFPKDPEFRQIWIKQIHDAMQKNHIYKLHHTPQNVYKD</sequence>
<accession>A0A5E4MEW0</accession>
<evidence type="ECO:0000313" key="7">
    <source>
        <dbReference type="EMBL" id="VVC30031.1"/>
    </source>
</evidence>
<protein>
    <submittedName>
        <fullName evidence="7">Zinc finger, C2CH-type</fullName>
    </submittedName>
</protein>
<organism evidence="7 8">
    <name type="scientific">Cinara cedri</name>
    <dbReference type="NCBI Taxonomy" id="506608"/>
    <lineage>
        <taxon>Eukaryota</taxon>
        <taxon>Metazoa</taxon>
        <taxon>Ecdysozoa</taxon>
        <taxon>Arthropoda</taxon>
        <taxon>Hexapoda</taxon>
        <taxon>Insecta</taxon>
        <taxon>Pterygota</taxon>
        <taxon>Neoptera</taxon>
        <taxon>Paraneoptera</taxon>
        <taxon>Hemiptera</taxon>
        <taxon>Sternorrhyncha</taxon>
        <taxon>Aphidomorpha</taxon>
        <taxon>Aphidoidea</taxon>
        <taxon>Aphididae</taxon>
        <taxon>Lachninae</taxon>
        <taxon>Cinara</taxon>
    </lineage>
</organism>
<dbReference type="Proteomes" id="UP000325440">
    <property type="component" value="Unassembled WGS sequence"/>
</dbReference>
<dbReference type="Pfam" id="PF05485">
    <property type="entry name" value="THAP"/>
    <property type="match status" value="1"/>
</dbReference>
<evidence type="ECO:0000313" key="8">
    <source>
        <dbReference type="Proteomes" id="UP000325440"/>
    </source>
</evidence>
<keyword evidence="3" id="KW-0862">Zinc</keyword>